<sequence length="1293" mass="139387">MFTTLVLLLNLLLVNQGTAQEEGFVRYSSKEESTKSATIMSLPTLKSAAVGSSIEVADNATYNAYTKAELVENILISGCLQVSNVKFGYYNSYGNWRDHDWGYASNAGNRQLGYFNKGASDFPLSEGLILSTGTINAAEGPNDMPDETDDMEGYSRFRDPDLEAISGGGSHDAAVLIFDFVAVGSNLEFSYIFASEEYREWTCSQFNDAFGFFLSGPGISGSVNLAKLSGGTEVTIENIHSAFTSTDASYYSSDKRGSYPCPAQNESYYIDNGSGKSYTSNSPTTQFDGMTTVLKAVYEGLQPGQTYQIKLAIADISDAKWDAGVFLEAKSFSTTNVNINQPAPVCFPNTIDLTAPAITVGSSPGLTYSYWQDELATIPYSSPETAPAGTYYIKGFDTSSGCSDIQPVTVVVHNVVITELNNYHNDLICIGGTDGSFKVEASGGTPPYSYSLDNVNFSNTSGIFEGLAAGVYNVYARDAINCEATIPLEVEITEPTTSSCRISKENCPPSDLTEVCFDGEGETPVYWTPPRLSYNCCASGGTDGSSFDVQFNIPESQNSCWVYNKTQRIGSNNMRLWQSATTPDPALYHGTSSDVFFVAPFQYFDNSVDIAVNLQLLNSSTAKTIGWNLVVLKANSSGTAYTIAKTYSDSKLLGSGDSSNPSETPWTITISANDLPQGSGVYKLKFEFTGPGSNKIEVDYIHYDAILSDLSGCSEGINFVVTANYNPGDEFPIGTTQVIYTGTLTQPGGFTLSDNCTFDVVVNDSPVPTGDSIQNFCSIDIPTISDLTVLGNNIQWYADATGGLPLNTTTSLIDGEDYYATQTIAGCESLARFKVTVEVNDPAKPTGETTQKFCTGGNSTIANLQVIGDNVIWYAHESDRTPLAETEPLVNGASYYATQTVNGCESDERFIVTVVIEECCTETVTASATDNSVCEGGDIELLASTVSGANSYSWSGPASFSSIEQNPTISNAIPSYSGDYIVEVSYGNNCVAKDTLTITVTPEPSPIVTNETICEDETYTWTVDGVEYPGTDGDTTVHYEGANCAPDTILNITVNDEPQPIVTNETICEDETYTWTVDGVEYPGTDGDTTVHYEGANCAPDTILNITVNDEPQPIVANETICEDETYTWTVDGVEYLGTDGDTTVHYEGANCAPDTILNITVNDEPQPIVTNETICEDETYTWTVDGVEYLGTDGDTTVHYEGANCAPDTILNITVNDEPQPIVTNETICEDETYTWTVDGVEYLGTDGDTTVHYEGANCAPDTILNITVNDEPQPIVTNETICEDETYTWTV</sequence>
<organism evidence="3 4">
    <name type="scientific">Maribellus luteus</name>
    <dbReference type="NCBI Taxonomy" id="2305463"/>
    <lineage>
        <taxon>Bacteria</taxon>
        <taxon>Pseudomonadati</taxon>
        <taxon>Bacteroidota</taxon>
        <taxon>Bacteroidia</taxon>
        <taxon>Marinilabiliales</taxon>
        <taxon>Prolixibacteraceae</taxon>
        <taxon>Maribellus</taxon>
    </lineage>
</organism>
<dbReference type="InterPro" id="IPR049804">
    <property type="entry name" value="Choice_anch_L"/>
</dbReference>
<dbReference type="Gene3D" id="2.60.40.10">
    <property type="entry name" value="Immunoglobulins"/>
    <property type="match status" value="1"/>
</dbReference>
<proteinExistence type="predicted"/>
<evidence type="ECO:0000313" key="3">
    <source>
        <dbReference type="EMBL" id="RIJ47072.1"/>
    </source>
</evidence>
<protein>
    <submittedName>
        <fullName evidence="3">HYR domain-containing protein</fullName>
    </submittedName>
</protein>
<name>A0A399SWK3_9BACT</name>
<dbReference type="NCBIfam" id="NF038133">
    <property type="entry name" value="choice_anch_L"/>
    <property type="match status" value="1"/>
</dbReference>
<feature type="signal peptide" evidence="1">
    <location>
        <begin position="1"/>
        <end position="19"/>
    </location>
</feature>
<dbReference type="EMBL" id="QWGR01000010">
    <property type="protein sequence ID" value="RIJ47072.1"/>
    <property type="molecule type" value="Genomic_DNA"/>
</dbReference>
<dbReference type="InterPro" id="IPR013783">
    <property type="entry name" value="Ig-like_fold"/>
</dbReference>
<feature type="non-terminal residue" evidence="3">
    <location>
        <position position="1293"/>
    </location>
</feature>
<reference evidence="3 4" key="1">
    <citation type="submission" date="2018-08" db="EMBL/GenBank/DDBJ databases">
        <title>Pallidiluteibacterium maritimus gen. nov., sp. nov., isolated from coastal sediment.</title>
        <authorList>
            <person name="Zhou L.Y."/>
        </authorList>
    </citation>
    <scope>NUCLEOTIDE SEQUENCE [LARGE SCALE GENOMIC DNA]</scope>
    <source>
        <strain evidence="3 4">XSD2</strain>
    </source>
</reference>
<accession>A0A399SWK3</accession>
<keyword evidence="4" id="KW-1185">Reference proteome</keyword>
<gene>
    <name evidence="3" type="ORF">D1614_16730</name>
</gene>
<evidence type="ECO:0000313" key="4">
    <source>
        <dbReference type="Proteomes" id="UP000265926"/>
    </source>
</evidence>
<dbReference type="Pfam" id="PF19081">
    <property type="entry name" value="Ig_7"/>
    <property type="match status" value="1"/>
</dbReference>
<comment type="caution">
    <text evidence="3">The sequence shown here is derived from an EMBL/GenBank/DDBJ whole genome shotgun (WGS) entry which is preliminary data.</text>
</comment>
<feature type="domain" description="Ig-like" evidence="2">
    <location>
        <begin position="773"/>
        <end position="840"/>
    </location>
</feature>
<feature type="chain" id="PRO_5017393696" evidence="1">
    <location>
        <begin position="20"/>
        <end position="1293"/>
    </location>
</feature>
<dbReference type="InterPro" id="IPR025667">
    <property type="entry name" value="SprB_repeat"/>
</dbReference>
<dbReference type="InterPro" id="IPR044023">
    <property type="entry name" value="Ig_7"/>
</dbReference>
<dbReference type="Pfam" id="PF13573">
    <property type="entry name" value="SprB"/>
    <property type="match status" value="1"/>
</dbReference>
<dbReference type="Proteomes" id="UP000265926">
    <property type="component" value="Unassembled WGS sequence"/>
</dbReference>
<evidence type="ECO:0000256" key="1">
    <source>
        <dbReference type="SAM" id="SignalP"/>
    </source>
</evidence>
<keyword evidence="1" id="KW-0732">Signal</keyword>
<evidence type="ECO:0000259" key="2">
    <source>
        <dbReference type="Pfam" id="PF19081"/>
    </source>
</evidence>